<dbReference type="SUPFAM" id="SSF48452">
    <property type="entry name" value="TPR-like"/>
    <property type="match status" value="1"/>
</dbReference>
<comment type="caution">
    <text evidence="4">The sequence shown here is derived from an EMBL/GenBank/DDBJ whole genome shotgun (WGS) entry which is preliminary data.</text>
</comment>
<dbReference type="InterPro" id="IPR036869">
    <property type="entry name" value="J_dom_sf"/>
</dbReference>
<dbReference type="Gene3D" id="1.10.287.110">
    <property type="entry name" value="DnaJ domain"/>
    <property type="match status" value="1"/>
</dbReference>
<reference evidence="4 5" key="1">
    <citation type="submission" date="2018-12" db="EMBL/GenBank/DDBJ databases">
        <title>Genome Sequence of Candidatus Viridilinea halotolerans isolated from saline sulfide-rich spring.</title>
        <authorList>
            <person name="Grouzdev D.S."/>
            <person name="Burganskaya E.I."/>
            <person name="Krutkina M.S."/>
            <person name="Sukhacheva M.V."/>
            <person name="Gorlenko V.M."/>
        </authorList>
    </citation>
    <scope>NUCLEOTIDE SEQUENCE [LARGE SCALE GENOMIC DNA]</scope>
    <source>
        <strain evidence="4">Chok-6</strain>
    </source>
</reference>
<keyword evidence="2" id="KW-0812">Transmembrane</keyword>
<sequence>MQDHYETLQVHPKADAETIRAAYGLLAERYAAERLEGVAEELQHLASQRREALERAFRVLSDPQQRAEYDAALANVAPAPEAAADEELDYRPLPPANRQERPADFNAQPTRRATRQQRGRTSAQARQPEWLAPALIVGVCTFVIVLATLLSTVLGAPPPAAPAATVPPNNPAPAATQPDLEGILNQFETQILSARQVVNTVPDHPNAWLQLGHALYDSVMVVRERLDQGDLTVQSLYVERLPRWLEAADAYRRASELDPSSALAHADLAASLCYYGQSINDQNYIREGLTEAERALALDANEGRALLGAGICYAFADPPQLSAALEQWQRLVLLPEVEPGLIFQARQLIQEYSQ</sequence>
<dbReference type="Gene3D" id="1.25.40.10">
    <property type="entry name" value="Tetratricopeptide repeat domain"/>
    <property type="match status" value="1"/>
</dbReference>
<evidence type="ECO:0000313" key="4">
    <source>
        <dbReference type="EMBL" id="RRR74353.1"/>
    </source>
</evidence>
<keyword evidence="2" id="KW-1133">Transmembrane helix</keyword>
<dbReference type="InterPro" id="IPR001623">
    <property type="entry name" value="DnaJ_domain"/>
</dbReference>
<evidence type="ECO:0000313" key="5">
    <source>
        <dbReference type="Proteomes" id="UP000280307"/>
    </source>
</evidence>
<evidence type="ECO:0000256" key="2">
    <source>
        <dbReference type="SAM" id="Phobius"/>
    </source>
</evidence>
<dbReference type="EMBL" id="RSAS01000279">
    <property type="protein sequence ID" value="RRR74353.1"/>
    <property type="molecule type" value="Genomic_DNA"/>
</dbReference>
<organism evidence="4 5">
    <name type="scientific">Candidatus Viridilinea halotolerans</name>
    <dbReference type="NCBI Taxonomy" id="2491704"/>
    <lineage>
        <taxon>Bacteria</taxon>
        <taxon>Bacillati</taxon>
        <taxon>Chloroflexota</taxon>
        <taxon>Chloroflexia</taxon>
        <taxon>Chloroflexales</taxon>
        <taxon>Chloroflexineae</taxon>
        <taxon>Oscillochloridaceae</taxon>
        <taxon>Candidatus Viridilinea</taxon>
    </lineage>
</organism>
<dbReference type="InterPro" id="IPR011990">
    <property type="entry name" value="TPR-like_helical_dom_sf"/>
</dbReference>
<dbReference type="SUPFAM" id="SSF46565">
    <property type="entry name" value="Chaperone J-domain"/>
    <property type="match status" value="1"/>
</dbReference>
<evidence type="ECO:0000256" key="1">
    <source>
        <dbReference type="SAM" id="MobiDB-lite"/>
    </source>
</evidence>
<feature type="region of interest" description="Disordered" evidence="1">
    <location>
        <begin position="81"/>
        <end position="125"/>
    </location>
</feature>
<feature type="domain" description="J" evidence="3">
    <location>
        <begin position="3"/>
        <end position="73"/>
    </location>
</feature>
<dbReference type="Pfam" id="PF00226">
    <property type="entry name" value="DnaJ"/>
    <property type="match status" value="1"/>
</dbReference>
<keyword evidence="2" id="KW-0472">Membrane</keyword>
<name>A0A426U3D5_9CHLR</name>
<dbReference type="AlphaFoldDB" id="A0A426U3D5"/>
<evidence type="ECO:0000259" key="3">
    <source>
        <dbReference type="PROSITE" id="PS50076"/>
    </source>
</evidence>
<dbReference type="Proteomes" id="UP000280307">
    <property type="component" value="Unassembled WGS sequence"/>
</dbReference>
<dbReference type="PROSITE" id="PS50076">
    <property type="entry name" value="DNAJ_2"/>
    <property type="match status" value="1"/>
</dbReference>
<protein>
    <submittedName>
        <fullName evidence="4">J domain-containing protein</fullName>
    </submittedName>
</protein>
<feature type="transmembrane region" description="Helical" evidence="2">
    <location>
        <begin position="130"/>
        <end position="150"/>
    </location>
</feature>
<accession>A0A426U3D5</accession>
<proteinExistence type="predicted"/>
<gene>
    <name evidence="4" type="ORF">EI684_07275</name>
</gene>